<dbReference type="Pfam" id="PF05199">
    <property type="entry name" value="GMC_oxred_C"/>
    <property type="match status" value="1"/>
</dbReference>
<organism evidence="17 18">
    <name type="scientific">Coniochaeta pulveracea</name>
    <dbReference type="NCBI Taxonomy" id="177199"/>
    <lineage>
        <taxon>Eukaryota</taxon>
        <taxon>Fungi</taxon>
        <taxon>Dikarya</taxon>
        <taxon>Ascomycota</taxon>
        <taxon>Pezizomycotina</taxon>
        <taxon>Sordariomycetes</taxon>
        <taxon>Sordariomycetidae</taxon>
        <taxon>Coniochaetales</taxon>
        <taxon>Coniochaetaceae</taxon>
        <taxon>Coniochaeta</taxon>
    </lineage>
</organism>
<dbReference type="Gene3D" id="3.50.50.60">
    <property type="entry name" value="FAD/NAD(P)-binding domain"/>
    <property type="match status" value="2"/>
</dbReference>
<dbReference type="GO" id="GO:0071949">
    <property type="term" value="F:FAD binding"/>
    <property type="evidence" value="ECO:0007669"/>
    <property type="project" value="InterPro"/>
</dbReference>
<keyword evidence="7" id="KW-0812">Transmembrane</keyword>
<dbReference type="GO" id="GO:0016020">
    <property type="term" value="C:membrane"/>
    <property type="evidence" value="ECO:0007669"/>
    <property type="project" value="UniProtKB-SubCell"/>
</dbReference>
<evidence type="ECO:0000256" key="5">
    <source>
        <dbReference type="ARBA" id="ARBA00013125"/>
    </source>
</evidence>
<comment type="subcellular location">
    <subcellularLocation>
        <location evidence="3">Membrane</location>
    </subcellularLocation>
</comment>
<keyword evidence="6" id="KW-0285">Flavoprotein</keyword>
<keyword evidence="18" id="KW-1185">Reference proteome</keyword>
<dbReference type="InterPro" id="IPR012400">
    <property type="entry name" value="Long_Oxdase"/>
</dbReference>
<dbReference type="GO" id="GO:0046577">
    <property type="term" value="F:long-chain-alcohol oxidase activity"/>
    <property type="evidence" value="ECO:0007669"/>
    <property type="project" value="UniProtKB-EC"/>
</dbReference>
<dbReference type="InterPro" id="IPR000172">
    <property type="entry name" value="GMC_OxRdtase_N"/>
</dbReference>
<evidence type="ECO:0000256" key="8">
    <source>
        <dbReference type="ARBA" id="ARBA00022827"/>
    </source>
</evidence>
<evidence type="ECO:0000256" key="11">
    <source>
        <dbReference type="ARBA" id="ARBA00023136"/>
    </source>
</evidence>
<evidence type="ECO:0000256" key="12">
    <source>
        <dbReference type="PIRNR" id="PIRNR028937"/>
    </source>
</evidence>
<proteinExistence type="inferred from homology"/>
<comment type="catalytic activity">
    <reaction evidence="1 12">
        <text>a long-chain primary fatty alcohol + O2 = a long-chain fatty aldehyde + H2O2</text>
        <dbReference type="Rhea" id="RHEA:22756"/>
        <dbReference type="ChEBI" id="CHEBI:15379"/>
        <dbReference type="ChEBI" id="CHEBI:16240"/>
        <dbReference type="ChEBI" id="CHEBI:17176"/>
        <dbReference type="ChEBI" id="CHEBI:77396"/>
        <dbReference type="EC" id="1.1.3.20"/>
    </reaction>
</comment>
<evidence type="ECO:0000256" key="4">
    <source>
        <dbReference type="ARBA" id="ARBA00010790"/>
    </source>
</evidence>
<evidence type="ECO:0000256" key="7">
    <source>
        <dbReference type="ARBA" id="ARBA00022692"/>
    </source>
</evidence>
<dbReference type="InterPro" id="IPR007867">
    <property type="entry name" value="GMC_OxRtase_C"/>
</dbReference>
<keyword evidence="9" id="KW-1133">Transmembrane helix</keyword>
<feature type="domain" description="Glucose-methanol-choline oxidoreductase N-terminal" evidence="14">
    <location>
        <begin position="265"/>
        <end position="492"/>
    </location>
</feature>
<evidence type="ECO:0000313" key="18">
    <source>
        <dbReference type="Proteomes" id="UP000275385"/>
    </source>
</evidence>
<dbReference type="PIRSF" id="PIRSF028937">
    <property type="entry name" value="Lg_Ch_AO"/>
    <property type="match status" value="1"/>
</dbReference>
<keyword evidence="11" id="KW-0472">Membrane</keyword>
<dbReference type="InterPro" id="IPR002938">
    <property type="entry name" value="FAD-bd"/>
</dbReference>
<sequence>MTTSPRWPGLPQPPLGDYFNETQWTVLMALVDGAVPAVVPESRVTDPMLHKGIPDADFQRTLATAKAQIAKAPDTDILAQYLCFRPSENPATIYCLRRSLSGASVAARTQLGQALSLLSTRAGALLFTGYATPLHEQPIHVREAILKSWSDSWIPTKRLLFKTFNLLAKSSFLVTNPLYSQVSGYPDKPDDWVPGEGFDFNFIQFDASPDQAVLETDVVIVGSGCGGGVAAKVLAEAGHKVLVVDKGYYFHPEQLPMPQAEGMYHLFENGGFITSTDSSIACVAGSSWGGGGTINWSVSLQTQGYVRREWAEEKGLDFFATQEYQDCLDRVCKVMGVDDAKYQSHRGQVLLDGARKLGWDARPAPQNCGGREHPCGHCHLGCASTNKQGPAVSWLPGAARNGARFVEGMAVDRVLFDEESGEKIATGIIGRWTSRDKSGGTIGPDEERVTREVLIRAKKVIVSTGSLQSPLLLKRSGLKNRHIGRNLHLHPVNFVIGYYEEDVRPWEGGIITSLCTSFENLDNHGHGVKLEGMCMVPYTLLSNLVCDDGLDFKLTAARLRHAAAFISLARDRDTGSVFADPCTGKPCIDYTPSAFDAAHVLEGVIALAKICYITGAKEIRALLPGTRPFVRKESTNSTSTVNPGVTDPDFVAWLAAVRAAGNKPPMAPFSSAHQMGSCRMSSSPSEGVVDPRGKAWETEGLFVADASVFPSASGVNPMVTNMAIADWIARGVSRELKEGR</sequence>
<evidence type="ECO:0000256" key="3">
    <source>
        <dbReference type="ARBA" id="ARBA00004370"/>
    </source>
</evidence>
<evidence type="ECO:0000259" key="14">
    <source>
        <dbReference type="Pfam" id="PF00732"/>
    </source>
</evidence>
<dbReference type="InterPro" id="IPR036188">
    <property type="entry name" value="FAD/NAD-bd_sf"/>
</dbReference>
<dbReference type="Pfam" id="PF00732">
    <property type="entry name" value="GMC_oxred_N"/>
    <property type="match status" value="1"/>
</dbReference>
<evidence type="ECO:0000259" key="16">
    <source>
        <dbReference type="Pfam" id="PF05199"/>
    </source>
</evidence>
<dbReference type="PANTHER" id="PTHR46056">
    <property type="entry name" value="LONG-CHAIN-ALCOHOL OXIDASE"/>
    <property type="match status" value="1"/>
</dbReference>
<feature type="active site" description="Proton acceptor" evidence="13">
    <location>
        <position position="673"/>
    </location>
</feature>
<keyword evidence="8" id="KW-0274">FAD</keyword>
<evidence type="ECO:0000256" key="2">
    <source>
        <dbReference type="ARBA" id="ARBA00003842"/>
    </source>
</evidence>
<reference evidence="17 18" key="1">
    <citation type="submission" date="2018-08" db="EMBL/GenBank/DDBJ databases">
        <title>Draft genome of the lignicolous fungus Coniochaeta pulveracea.</title>
        <authorList>
            <person name="Borstlap C.J."/>
            <person name="De Witt R.N."/>
            <person name="Botha A."/>
            <person name="Volschenk H."/>
        </authorList>
    </citation>
    <scope>NUCLEOTIDE SEQUENCE [LARGE SCALE GENOMIC DNA]</scope>
    <source>
        <strain evidence="17 18">CAB683</strain>
    </source>
</reference>
<feature type="domain" description="Glucose-methanol-choline oxidoreductase C-terminal" evidence="16">
    <location>
        <begin position="583"/>
        <end position="725"/>
    </location>
</feature>
<comment type="caution">
    <text evidence="17">The sequence shown here is derived from an EMBL/GenBank/DDBJ whole genome shotgun (WGS) entry which is preliminary data.</text>
</comment>
<dbReference type="Pfam" id="PF01494">
    <property type="entry name" value="FAD_binding_3"/>
    <property type="match status" value="1"/>
</dbReference>
<gene>
    <name evidence="17" type="ORF">DL546_009450</name>
</gene>
<keyword evidence="10 12" id="KW-0560">Oxidoreductase</keyword>
<evidence type="ECO:0000256" key="1">
    <source>
        <dbReference type="ARBA" id="ARBA00000920"/>
    </source>
</evidence>
<dbReference type="STRING" id="177199.A0A420YJX1"/>
<dbReference type="AlphaFoldDB" id="A0A420YJX1"/>
<evidence type="ECO:0000256" key="9">
    <source>
        <dbReference type="ARBA" id="ARBA00022989"/>
    </source>
</evidence>
<accession>A0A420YJX1</accession>
<dbReference type="EC" id="1.1.3.20" evidence="5 12"/>
<feature type="domain" description="FAD-binding" evidence="15">
    <location>
        <begin position="215"/>
        <end position="247"/>
    </location>
</feature>
<dbReference type="EMBL" id="QVQW01000006">
    <property type="protein sequence ID" value="RKU48177.1"/>
    <property type="molecule type" value="Genomic_DNA"/>
</dbReference>
<comment type="function">
    <text evidence="2">Long-chain fatty alcohol oxidase involved in the omega-oxidation pathway of lipid degradation.</text>
</comment>
<evidence type="ECO:0000313" key="17">
    <source>
        <dbReference type="EMBL" id="RKU48177.1"/>
    </source>
</evidence>
<evidence type="ECO:0000259" key="15">
    <source>
        <dbReference type="Pfam" id="PF01494"/>
    </source>
</evidence>
<dbReference type="Proteomes" id="UP000275385">
    <property type="component" value="Unassembled WGS sequence"/>
</dbReference>
<comment type="similarity">
    <text evidence="4 12">Belongs to the GMC oxidoreductase family.</text>
</comment>
<evidence type="ECO:0000256" key="6">
    <source>
        <dbReference type="ARBA" id="ARBA00022630"/>
    </source>
</evidence>
<evidence type="ECO:0000256" key="10">
    <source>
        <dbReference type="ARBA" id="ARBA00023002"/>
    </source>
</evidence>
<dbReference type="PANTHER" id="PTHR46056:SF12">
    <property type="entry name" value="LONG-CHAIN-ALCOHOL OXIDASE"/>
    <property type="match status" value="1"/>
</dbReference>
<name>A0A420YJX1_9PEZI</name>
<dbReference type="SUPFAM" id="SSF51905">
    <property type="entry name" value="FAD/NAD(P)-binding domain"/>
    <property type="match status" value="1"/>
</dbReference>
<dbReference type="OrthoDB" id="269227at2759"/>
<evidence type="ECO:0000256" key="13">
    <source>
        <dbReference type="PIRSR" id="PIRSR028937-1"/>
    </source>
</evidence>
<protein>
    <recommendedName>
        <fullName evidence="5 12">Long-chain-alcohol oxidase</fullName>
        <ecNumber evidence="5 12">1.1.3.20</ecNumber>
    </recommendedName>
</protein>